<dbReference type="RefSeq" id="WP_141189758.1">
    <property type="nucleotide sequence ID" value="NZ_JBHUMR010000007.1"/>
</dbReference>
<dbReference type="Gene3D" id="1.10.510.10">
    <property type="entry name" value="Transferase(Phosphotransferase) domain 1"/>
    <property type="match status" value="1"/>
</dbReference>
<organism evidence="1 2">
    <name type="scientific">Terrilactibacillus laevilacticus</name>
    <dbReference type="NCBI Taxonomy" id="1380157"/>
    <lineage>
        <taxon>Bacteria</taxon>
        <taxon>Bacillati</taxon>
        <taxon>Bacillota</taxon>
        <taxon>Bacilli</taxon>
        <taxon>Bacillales</taxon>
        <taxon>Bacillaceae</taxon>
        <taxon>Terrilactibacillus</taxon>
    </lineage>
</organism>
<keyword evidence="1" id="KW-0808">Transferase</keyword>
<dbReference type="InterPro" id="IPR011009">
    <property type="entry name" value="Kinase-like_dom_sf"/>
</dbReference>
<protein>
    <submittedName>
        <fullName evidence="1">Kinase</fullName>
    </submittedName>
</protein>
<accession>A0ABW5PNC6</accession>
<sequence>MEDLKKISVQKNNDGTELDVFNPTPYKLIGKGLQGAVFKVSDDRCVKVYVDEKYCTMERNALEAGQNSNIVPHMFEVGPNYIVMEYINGESLRDYLEKYTTFPYSMTKRILSLFHQMEKVGYKRIDANLRHIYVVNGGLKVIDHVNSLSINRTAPIKFLKGLRKRRLMGSFLEQVKELDYERYSKWKKALREHYGIEY</sequence>
<keyword evidence="1" id="KW-0418">Kinase</keyword>
<name>A0ABW5PNC6_9BACI</name>
<reference evidence="2" key="1">
    <citation type="journal article" date="2019" name="Int. J. Syst. Evol. Microbiol.">
        <title>The Global Catalogue of Microorganisms (GCM) 10K type strain sequencing project: providing services to taxonomists for standard genome sequencing and annotation.</title>
        <authorList>
            <consortium name="The Broad Institute Genomics Platform"/>
            <consortium name="The Broad Institute Genome Sequencing Center for Infectious Disease"/>
            <person name="Wu L."/>
            <person name="Ma J."/>
        </authorList>
    </citation>
    <scope>NUCLEOTIDE SEQUENCE [LARGE SCALE GENOMIC DNA]</scope>
    <source>
        <strain evidence="2">TISTR 2241</strain>
    </source>
</reference>
<dbReference type="Proteomes" id="UP001597458">
    <property type="component" value="Unassembled WGS sequence"/>
</dbReference>
<dbReference type="SUPFAM" id="SSF56112">
    <property type="entry name" value="Protein kinase-like (PK-like)"/>
    <property type="match status" value="1"/>
</dbReference>
<comment type="caution">
    <text evidence="1">The sequence shown here is derived from an EMBL/GenBank/DDBJ whole genome shotgun (WGS) entry which is preliminary data.</text>
</comment>
<dbReference type="GO" id="GO:0016301">
    <property type="term" value="F:kinase activity"/>
    <property type="evidence" value="ECO:0007669"/>
    <property type="project" value="UniProtKB-KW"/>
</dbReference>
<evidence type="ECO:0000313" key="1">
    <source>
        <dbReference type="EMBL" id="MFD2616325.1"/>
    </source>
</evidence>
<proteinExistence type="predicted"/>
<gene>
    <name evidence="1" type="ORF">ACFSTF_03220</name>
</gene>
<keyword evidence="2" id="KW-1185">Reference proteome</keyword>
<evidence type="ECO:0000313" key="2">
    <source>
        <dbReference type="Proteomes" id="UP001597458"/>
    </source>
</evidence>
<dbReference type="EMBL" id="JBHUMR010000007">
    <property type="protein sequence ID" value="MFD2616325.1"/>
    <property type="molecule type" value="Genomic_DNA"/>
</dbReference>